<keyword evidence="3" id="KW-1185">Reference proteome</keyword>
<proteinExistence type="predicted"/>
<reference evidence="2" key="1">
    <citation type="submission" date="2019-10" db="EMBL/GenBank/DDBJ databases">
        <authorList>
            <consortium name="DOE Joint Genome Institute"/>
            <person name="Kuo A."/>
            <person name="Miyauchi S."/>
            <person name="Kiss E."/>
            <person name="Drula E."/>
            <person name="Kohler A."/>
            <person name="Sanchez-Garcia M."/>
            <person name="Andreopoulos B."/>
            <person name="Barry K.W."/>
            <person name="Bonito G."/>
            <person name="Buee M."/>
            <person name="Carver A."/>
            <person name="Chen C."/>
            <person name="Cichocki N."/>
            <person name="Clum A."/>
            <person name="Culley D."/>
            <person name="Crous P.W."/>
            <person name="Fauchery L."/>
            <person name="Girlanda M."/>
            <person name="Hayes R."/>
            <person name="Keri Z."/>
            <person name="LaButti K."/>
            <person name="Lipzen A."/>
            <person name="Lombard V."/>
            <person name="Magnuson J."/>
            <person name="Maillard F."/>
            <person name="Morin E."/>
            <person name="Murat C."/>
            <person name="Nolan M."/>
            <person name="Ohm R."/>
            <person name="Pangilinan J."/>
            <person name="Pereira M."/>
            <person name="Perotto S."/>
            <person name="Peter M."/>
            <person name="Riley R."/>
            <person name="Sitrit Y."/>
            <person name="Stielow B."/>
            <person name="Szollosi G."/>
            <person name="Zifcakova L."/>
            <person name="Stursova M."/>
            <person name="Spatafora J.W."/>
            <person name="Tedersoo L."/>
            <person name="Vaario L.-M."/>
            <person name="Yamada A."/>
            <person name="Yan M."/>
            <person name="Wang P."/>
            <person name="Xu J."/>
            <person name="Bruns T."/>
            <person name="Baldrian P."/>
            <person name="Vilgalys R."/>
            <person name="Henrissat B."/>
            <person name="Grigoriev I.V."/>
            <person name="Hibbett D."/>
            <person name="Nagy L.G."/>
            <person name="Martin F.M."/>
        </authorList>
    </citation>
    <scope>NUCLEOTIDE SEQUENCE</scope>
    <source>
        <strain evidence="2">BED1</strain>
    </source>
</reference>
<feature type="non-terminal residue" evidence="2">
    <location>
        <position position="1"/>
    </location>
</feature>
<protein>
    <submittedName>
        <fullName evidence="2">Uncharacterized protein</fullName>
    </submittedName>
</protein>
<keyword evidence="1" id="KW-0472">Membrane</keyword>
<evidence type="ECO:0000313" key="2">
    <source>
        <dbReference type="EMBL" id="KAF8419239.1"/>
    </source>
</evidence>
<keyword evidence="1" id="KW-1133">Transmembrane helix</keyword>
<name>A0AAD4BC14_BOLED</name>
<gene>
    <name evidence="2" type="ORF">L210DRAFT_3347969</name>
</gene>
<accession>A0AAD4BC14</accession>
<comment type="caution">
    <text evidence="2">The sequence shown here is derived from an EMBL/GenBank/DDBJ whole genome shotgun (WGS) entry which is preliminary data.</text>
</comment>
<sequence>LYLALLLSFSSLNPEYVSMIEAGFNGRDSTFFRPSDGTLTDYARGVLFTNAAWTVWCALILFISWIGLWISSGQGCARLCGPRHRWEEEDHVKTMSIYSDGAIEDVDALPWTWRTCTRLRI</sequence>
<dbReference type="AlphaFoldDB" id="A0AAD4BC14"/>
<keyword evidence="1" id="KW-0812">Transmembrane</keyword>
<feature type="non-terminal residue" evidence="2">
    <location>
        <position position="121"/>
    </location>
</feature>
<dbReference type="Proteomes" id="UP001194468">
    <property type="component" value="Unassembled WGS sequence"/>
</dbReference>
<evidence type="ECO:0000256" key="1">
    <source>
        <dbReference type="SAM" id="Phobius"/>
    </source>
</evidence>
<feature type="transmembrane region" description="Helical" evidence="1">
    <location>
        <begin position="46"/>
        <end position="70"/>
    </location>
</feature>
<reference evidence="2" key="2">
    <citation type="journal article" date="2020" name="Nat. Commun.">
        <title>Large-scale genome sequencing of mycorrhizal fungi provides insights into the early evolution of symbiotic traits.</title>
        <authorList>
            <person name="Miyauchi S."/>
            <person name="Kiss E."/>
            <person name="Kuo A."/>
            <person name="Drula E."/>
            <person name="Kohler A."/>
            <person name="Sanchez-Garcia M."/>
            <person name="Morin E."/>
            <person name="Andreopoulos B."/>
            <person name="Barry K.W."/>
            <person name="Bonito G."/>
            <person name="Buee M."/>
            <person name="Carver A."/>
            <person name="Chen C."/>
            <person name="Cichocki N."/>
            <person name="Clum A."/>
            <person name="Culley D."/>
            <person name="Crous P.W."/>
            <person name="Fauchery L."/>
            <person name="Girlanda M."/>
            <person name="Hayes R.D."/>
            <person name="Keri Z."/>
            <person name="LaButti K."/>
            <person name="Lipzen A."/>
            <person name="Lombard V."/>
            <person name="Magnuson J."/>
            <person name="Maillard F."/>
            <person name="Murat C."/>
            <person name="Nolan M."/>
            <person name="Ohm R.A."/>
            <person name="Pangilinan J."/>
            <person name="Pereira M.F."/>
            <person name="Perotto S."/>
            <person name="Peter M."/>
            <person name="Pfister S."/>
            <person name="Riley R."/>
            <person name="Sitrit Y."/>
            <person name="Stielow J.B."/>
            <person name="Szollosi G."/>
            <person name="Zifcakova L."/>
            <person name="Stursova M."/>
            <person name="Spatafora J.W."/>
            <person name="Tedersoo L."/>
            <person name="Vaario L.M."/>
            <person name="Yamada A."/>
            <person name="Yan M."/>
            <person name="Wang P."/>
            <person name="Xu J."/>
            <person name="Bruns T."/>
            <person name="Baldrian P."/>
            <person name="Vilgalys R."/>
            <person name="Dunand C."/>
            <person name="Henrissat B."/>
            <person name="Grigoriev I.V."/>
            <person name="Hibbett D."/>
            <person name="Nagy L.G."/>
            <person name="Martin F.M."/>
        </authorList>
    </citation>
    <scope>NUCLEOTIDE SEQUENCE</scope>
    <source>
        <strain evidence="2">BED1</strain>
    </source>
</reference>
<organism evidence="2 3">
    <name type="scientific">Boletus edulis BED1</name>
    <dbReference type="NCBI Taxonomy" id="1328754"/>
    <lineage>
        <taxon>Eukaryota</taxon>
        <taxon>Fungi</taxon>
        <taxon>Dikarya</taxon>
        <taxon>Basidiomycota</taxon>
        <taxon>Agaricomycotina</taxon>
        <taxon>Agaricomycetes</taxon>
        <taxon>Agaricomycetidae</taxon>
        <taxon>Boletales</taxon>
        <taxon>Boletineae</taxon>
        <taxon>Boletaceae</taxon>
        <taxon>Boletoideae</taxon>
        <taxon>Boletus</taxon>
    </lineage>
</organism>
<dbReference type="EMBL" id="WHUW01000179">
    <property type="protein sequence ID" value="KAF8419239.1"/>
    <property type="molecule type" value="Genomic_DNA"/>
</dbReference>
<evidence type="ECO:0000313" key="3">
    <source>
        <dbReference type="Proteomes" id="UP001194468"/>
    </source>
</evidence>